<keyword evidence="15" id="KW-1133">Transmembrane helix</keyword>
<evidence type="ECO:0000256" key="7">
    <source>
        <dbReference type="ARBA" id="ARBA00023054"/>
    </source>
</evidence>
<evidence type="ECO:0000256" key="1">
    <source>
        <dbReference type="ARBA" id="ARBA00004245"/>
    </source>
</evidence>
<dbReference type="Proteomes" id="UP000694865">
    <property type="component" value="Unplaced"/>
</dbReference>
<evidence type="ECO:0000256" key="9">
    <source>
        <dbReference type="ARBA" id="ARBA00023212"/>
    </source>
</evidence>
<keyword evidence="15" id="KW-0472">Membrane</keyword>
<keyword evidence="5 11" id="KW-0547">Nucleotide-binding</keyword>
<dbReference type="Pfam" id="PF00225">
    <property type="entry name" value="Kinesin"/>
    <property type="match status" value="1"/>
</dbReference>
<dbReference type="PANTHER" id="PTHR47969:SF9">
    <property type="entry name" value="KINESIN-LIKE PROTEIN"/>
    <property type="match status" value="1"/>
</dbReference>
<dbReference type="GeneID" id="100372483"/>
<feature type="compositionally biased region" description="Basic and acidic residues" evidence="14">
    <location>
        <begin position="330"/>
        <end position="339"/>
    </location>
</feature>
<dbReference type="InterPro" id="IPR016187">
    <property type="entry name" value="CTDL_fold"/>
</dbReference>
<keyword evidence="8 11" id="KW-0505">Motor protein</keyword>
<keyword evidence="3" id="KW-0597">Phosphoprotein</keyword>
<name>A0ABM0MJ08_SACKO</name>
<gene>
    <name evidence="19" type="primary">LOC100372483</name>
</gene>
<protein>
    <recommendedName>
        <fullName evidence="12">Kinesin-like protein</fullName>
    </recommendedName>
</protein>
<evidence type="ECO:0000256" key="8">
    <source>
        <dbReference type="ARBA" id="ARBA00023175"/>
    </source>
</evidence>
<evidence type="ECO:0000259" key="17">
    <source>
        <dbReference type="PROSITE" id="PS50067"/>
    </source>
</evidence>
<evidence type="ECO:0000256" key="3">
    <source>
        <dbReference type="ARBA" id="ARBA00022553"/>
    </source>
</evidence>
<dbReference type="RefSeq" id="XP_006819999.1">
    <property type="nucleotide sequence ID" value="XM_006819936.1"/>
</dbReference>
<evidence type="ECO:0000256" key="15">
    <source>
        <dbReference type="SAM" id="Phobius"/>
    </source>
</evidence>
<dbReference type="SMART" id="SM00129">
    <property type="entry name" value="KISc"/>
    <property type="match status" value="1"/>
</dbReference>
<evidence type="ECO:0000256" key="2">
    <source>
        <dbReference type="ARBA" id="ARBA00022499"/>
    </source>
</evidence>
<keyword evidence="9" id="KW-0206">Cytoskeleton</keyword>
<dbReference type="SMART" id="SM00034">
    <property type="entry name" value="CLECT"/>
    <property type="match status" value="1"/>
</dbReference>
<dbReference type="SUPFAM" id="SSF47781">
    <property type="entry name" value="RuvA domain 2-like"/>
    <property type="match status" value="1"/>
</dbReference>
<keyword evidence="9" id="KW-0963">Cytoplasm</keyword>
<proteinExistence type="inferred from homology"/>
<feature type="binding site" evidence="11">
    <location>
        <begin position="93"/>
        <end position="100"/>
    </location>
    <ligand>
        <name>ATP</name>
        <dbReference type="ChEBI" id="CHEBI:30616"/>
    </ligand>
</feature>
<dbReference type="InterPro" id="IPR003583">
    <property type="entry name" value="Hlx-hairpin-Hlx_DNA-bd_motif"/>
</dbReference>
<evidence type="ECO:0000256" key="12">
    <source>
        <dbReference type="RuleBase" id="RU000394"/>
    </source>
</evidence>
<evidence type="ECO:0000256" key="6">
    <source>
        <dbReference type="ARBA" id="ARBA00022840"/>
    </source>
</evidence>
<dbReference type="InterPro" id="IPR016186">
    <property type="entry name" value="C-type_lectin-like/link_sf"/>
</dbReference>
<keyword evidence="6 11" id="KW-0067">ATP-binding</keyword>
<feature type="region of interest" description="Disordered" evidence="14">
    <location>
        <begin position="330"/>
        <end position="365"/>
    </location>
</feature>
<evidence type="ECO:0000313" key="19">
    <source>
        <dbReference type="RefSeq" id="XP_006819999.1"/>
    </source>
</evidence>
<evidence type="ECO:0000313" key="18">
    <source>
        <dbReference type="Proteomes" id="UP000694865"/>
    </source>
</evidence>
<reference evidence="19" key="1">
    <citation type="submission" date="2025-08" db="UniProtKB">
        <authorList>
            <consortium name="RefSeq"/>
        </authorList>
    </citation>
    <scope>IDENTIFICATION</scope>
    <source>
        <tissue evidence="19">Testes</tissue>
    </source>
</reference>
<feature type="domain" description="Kinesin motor" evidence="17">
    <location>
        <begin position="10"/>
        <end position="325"/>
    </location>
</feature>
<keyword evidence="7 13" id="KW-0175">Coiled coil</keyword>
<dbReference type="Pfam" id="PF12836">
    <property type="entry name" value="HHH_3"/>
    <property type="match status" value="1"/>
</dbReference>
<dbReference type="SMART" id="SM00278">
    <property type="entry name" value="HhH1"/>
    <property type="match status" value="2"/>
</dbReference>
<evidence type="ECO:0000259" key="16">
    <source>
        <dbReference type="PROSITE" id="PS50041"/>
    </source>
</evidence>
<dbReference type="InterPro" id="IPR027640">
    <property type="entry name" value="Kinesin-like_fam"/>
</dbReference>
<dbReference type="Gene3D" id="3.40.850.10">
    <property type="entry name" value="Kinesin motor domain"/>
    <property type="match status" value="1"/>
</dbReference>
<evidence type="ECO:0000256" key="11">
    <source>
        <dbReference type="PROSITE-ProRule" id="PRU00283"/>
    </source>
</evidence>
<evidence type="ECO:0000256" key="13">
    <source>
        <dbReference type="SAM" id="Coils"/>
    </source>
</evidence>
<dbReference type="InterPro" id="IPR001304">
    <property type="entry name" value="C-type_lectin-like"/>
</dbReference>
<comment type="function">
    <text evidence="10">Kinesin family member that is involved in spindle formation and the movements of chromosomes during mitosis and meiosis. Binds to microtubules and to DNA. Plays a role in congression of laterally attached chromosomes in NDC80-depleted cells.</text>
</comment>
<accession>A0ABM0MJ08</accession>
<dbReference type="PRINTS" id="PR00380">
    <property type="entry name" value="KINESINHEAVY"/>
</dbReference>
<keyword evidence="2" id="KW-1017">Isopeptide bond</keyword>
<evidence type="ECO:0000256" key="4">
    <source>
        <dbReference type="ARBA" id="ARBA00022701"/>
    </source>
</evidence>
<dbReference type="InterPro" id="IPR001752">
    <property type="entry name" value="Kinesin_motor_dom"/>
</dbReference>
<organism evidence="18 19">
    <name type="scientific">Saccoglossus kowalevskii</name>
    <name type="common">Acorn worm</name>
    <dbReference type="NCBI Taxonomy" id="10224"/>
    <lineage>
        <taxon>Eukaryota</taxon>
        <taxon>Metazoa</taxon>
        <taxon>Hemichordata</taxon>
        <taxon>Enteropneusta</taxon>
        <taxon>Harrimaniidae</taxon>
        <taxon>Saccoglossus</taxon>
    </lineage>
</organism>
<feature type="coiled-coil region" evidence="13">
    <location>
        <begin position="396"/>
        <end position="465"/>
    </location>
</feature>
<dbReference type="InterPro" id="IPR010994">
    <property type="entry name" value="RuvA_2-like"/>
</dbReference>
<dbReference type="PANTHER" id="PTHR47969">
    <property type="entry name" value="CHROMOSOME-ASSOCIATED KINESIN KIF4A-RELATED"/>
    <property type="match status" value="1"/>
</dbReference>
<dbReference type="PROSITE" id="PS50041">
    <property type="entry name" value="C_TYPE_LECTIN_2"/>
    <property type="match status" value="1"/>
</dbReference>
<sequence length="917" mass="103326">MMKKAVNHSRVQVVVRLRPVLDEAEIDVEPCVRELDGNSLEIFNWRNNKETLKYRFDAFYGKSSSQEEVFESSVASLLVHTLNGQNASVFAYGATGTGKTHTMLGRPGDIGVIPRSVQKILSVAKSESATWKYSIQFSYLEIYQERVYDLLVPKNHDLQIREDRDRNIIIPSLAVKEITSYEQFQKYFIPASHNRYQLCISHYTKMFTLLVTKVQQAEPFRKLTGKLLLIDLAGSEDNKRTGNQGIRLKESGAINVSLFVLGQVVDALNQGLPRIPYRDSKLTRLLQDSLGGTAHACMVTNIAPEERNYMDTYTTLNFAAKSRQIVNKPFTRESTEKPSRVTLKRKASDEHRPSAPAKKMASQESTPIVNARVNVLKQQVLQPFLSPILRKHDHFAESVVSRLENLERNILNHMKQPVQPVVPPPPPQENQQDILKQLKKCREQLKEVQQQNQRLTKEKTEEEVLTSDCLFQRVPLIKKKSRSKLGTRCDEPSYSGCSQKDRKPLSAVNGVSTDVQFVKIIPECNSESNDALDVSGTNWTVKLNPELQEKHNAEILNVINSGTVKQLKSLQSIGEKRAKLIYDWRQLNGQFRSIEELQRVNGLTRKTVESIVKTLITVRELALYPDYLQNCALMESSVAGAIRYQNADTCYIKVAFNEQNGGTARTMCENYSGYLLIIDNSGEQDFIESKTSTNHIYWIGIVRNASDYVWVDGTPVASGYSNWDGTFPKGDDCVIFSGPNGKRWRDEPCDTSTHYFCEFSEQPIEPTTTKYPTTVYKTSDSSVTTLEQTTRDSAQLQTTTQLTSPVSRSTTITAMTSMSNGIPPTLSSYHTGMNCRLTINDEPATHAGKTTTENTKHESKIGFLGMNIGGVVMFSVWMGAMSLGLGICMVLDILQLTVRVCRSPKRNRNSENVLYDI</sequence>
<evidence type="ECO:0000256" key="14">
    <source>
        <dbReference type="SAM" id="MobiDB-lite"/>
    </source>
</evidence>
<dbReference type="PROSITE" id="PS50067">
    <property type="entry name" value="KINESIN_MOTOR_2"/>
    <property type="match status" value="1"/>
</dbReference>
<dbReference type="PROSITE" id="PS00411">
    <property type="entry name" value="KINESIN_MOTOR_1"/>
    <property type="match status" value="1"/>
</dbReference>
<dbReference type="SUPFAM" id="SSF56436">
    <property type="entry name" value="C-type lectin-like"/>
    <property type="match status" value="1"/>
</dbReference>
<feature type="transmembrane region" description="Helical" evidence="15">
    <location>
        <begin position="876"/>
        <end position="898"/>
    </location>
</feature>
<dbReference type="Gene3D" id="3.10.100.10">
    <property type="entry name" value="Mannose-Binding Protein A, subunit A"/>
    <property type="match status" value="1"/>
</dbReference>
<keyword evidence="15" id="KW-0812">Transmembrane</keyword>
<dbReference type="InterPro" id="IPR019821">
    <property type="entry name" value="Kinesin_motor_CS"/>
</dbReference>
<evidence type="ECO:0000256" key="5">
    <source>
        <dbReference type="ARBA" id="ARBA00022741"/>
    </source>
</evidence>
<dbReference type="InterPro" id="IPR036961">
    <property type="entry name" value="Kinesin_motor_dom_sf"/>
</dbReference>
<keyword evidence="18" id="KW-1185">Reference proteome</keyword>
<dbReference type="Gene3D" id="1.10.150.280">
    <property type="entry name" value="AF1531-like domain"/>
    <property type="match status" value="1"/>
</dbReference>
<dbReference type="SUPFAM" id="SSF52540">
    <property type="entry name" value="P-loop containing nucleoside triphosphate hydrolases"/>
    <property type="match status" value="1"/>
</dbReference>
<dbReference type="InterPro" id="IPR027417">
    <property type="entry name" value="P-loop_NTPase"/>
</dbReference>
<dbReference type="Pfam" id="PF00059">
    <property type="entry name" value="Lectin_C"/>
    <property type="match status" value="1"/>
</dbReference>
<keyword evidence="4 12" id="KW-0493">Microtubule</keyword>
<feature type="domain" description="C-type lectin" evidence="16">
    <location>
        <begin position="646"/>
        <end position="758"/>
    </location>
</feature>
<comment type="subcellular location">
    <subcellularLocation>
        <location evidence="1">Cytoplasm</location>
        <location evidence="1">Cytoskeleton</location>
    </subcellularLocation>
</comment>
<comment type="similarity">
    <text evidence="11 12">Belongs to the TRAFAC class myosin-kinesin ATPase superfamily. Kinesin family.</text>
</comment>
<evidence type="ECO:0000256" key="10">
    <source>
        <dbReference type="ARBA" id="ARBA00045288"/>
    </source>
</evidence>
<dbReference type="CDD" id="cd00037">
    <property type="entry name" value="CLECT"/>
    <property type="match status" value="1"/>
</dbReference>